<dbReference type="Proteomes" id="UP000326857">
    <property type="component" value="Unassembled WGS sequence"/>
</dbReference>
<organism evidence="1 2">
    <name type="scientific">Sphingomonas aurantiaca</name>
    <dbReference type="NCBI Taxonomy" id="185949"/>
    <lineage>
        <taxon>Bacteria</taxon>
        <taxon>Pseudomonadati</taxon>
        <taxon>Pseudomonadota</taxon>
        <taxon>Alphaproteobacteria</taxon>
        <taxon>Sphingomonadales</taxon>
        <taxon>Sphingomonadaceae</taxon>
        <taxon>Sphingomonas</taxon>
    </lineage>
</organism>
<name>A0A5E8A3C3_9SPHN</name>
<reference evidence="1 2" key="1">
    <citation type="submission" date="2019-09" db="EMBL/GenBank/DDBJ databases">
        <authorList>
            <person name="Dittami M. S."/>
        </authorList>
    </citation>
    <scope>NUCLEOTIDE SEQUENCE [LARGE SCALE GENOMIC DNA]</scope>
    <source>
        <strain evidence="1">SPHINGO391</strain>
    </source>
</reference>
<gene>
    <name evidence="1" type="ORF">SPHINGO391_490054</name>
</gene>
<evidence type="ECO:0000313" key="1">
    <source>
        <dbReference type="EMBL" id="VVT25803.1"/>
    </source>
</evidence>
<protein>
    <submittedName>
        <fullName evidence="1">Uncharacterized protein</fullName>
    </submittedName>
</protein>
<sequence length="58" mass="6425">MGPGLRRGGALVNVLRRRRTALKAQNGPIRPTPLFSREGRSPVWIPAFAGKHTLAHQR</sequence>
<evidence type="ECO:0000313" key="2">
    <source>
        <dbReference type="Proteomes" id="UP000326857"/>
    </source>
</evidence>
<accession>A0A5E8A3C3</accession>
<proteinExistence type="predicted"/>
<dbReference type="AlphaFoldDB" id="A0A5E8A3C3"/>
<dbReference type="EMBL" id="CABVLI010000044">
    <property type="protein sequence ID" value="VVT25803.1"/>
    <property type="molecule type" value="Genomic_DNA"/>
</dbReference>